<evidence type="ECO:0000313" key="2">
    <source>
        <dbReference type="Proteomes" id="UP001579974"/>
    </source>
</evidence>
<dbReference type="Proteomes" id="UP001579974">
    <property type="component" value="Unassembled WGS sequence"/>
</dbReference>
<keyword evidence="2" id="KW-1185">Reference proteome</keyword>
<gene>
    <name evidence="1" type="ORF">KKP3000_001861</name>
</gene>
<evidence type="ECO:0000313" key="1">
    <source>
        <dbReference type="EMBL" id="MFB5192652.1"/>
    </source>
</evidence>
<proteinExistence type="predicted"/>
<reference evidence="1 2" key="1">
    <citation type="journal article" date="2024" name="Int. J. Mol. Sci.">
        <title>Exploration of Alicyclobacillus spp. Genome in Search of Antibiotic Resistance.</title>
        <authorList>
            <person name="Bucka-Kolendo J."/>
            <person name="Kiousi D.E."/>
            <person name="Dekowska A."/>
            <person name="Mikolajczuk-Szczyrba A."/>
            <person name="Karadedos D.M."/>
            <person name="Michael P."/>
            <person name="Galanis A."/>
            <person name="Sokolowska B."/>
        </authorList>
    </citation>
    <scope>NUCLEOTIDE SEQUENCE [LARGE SCALE GENOMIC DNA]</scope>
    <source>
        <strain evidence="1 2">KKP 3000</strain>
    </source>
</reference>
<comment type="caution">
    <text evidence="1">The sequence shown here is derived from an EMBL/GenBank/DDBJ whole genome shotgun (WGS) entry which is preliminary data.</text>
</comment>
<organism evidence="1 2">
    <name type="scientific">Alicyclobacillus fastidiosus</name>
    <dbReference type="NCBI Taxonomy" id="392011"/>
    <lineage>
        <taxon>Bacteria</taxon>
        <taxon>Bacillati</taxon>
        <taxon>Bacillota</taxon>
        <taxon>Bacilli</taxon>
        <taxon>Bacillales</taxon>
        <taxon>Alicyclobacillaceae</taxon>
        <taxon>Alicyclobacillus</taxon>
    </lineage>
</organism>
<accession>A0ABV5AK45</accession>
<dbReference type="RefSeq" id="WP_275474233.1">
    <property type="nucleotide sequence ID" value="NZ_CP162940.1"/>
</dbReference>
<protein>
    <submittedName>
        <fullName evidence="1">Uncharacterized protein</fullName>
    </submittedName>
</protein>
<sequence length="136" mass="14769">MPESLAVTAKDVILGGKPYTVRAVPVAATLSIIPALQKVFGNLREQAGEKKPVTFNDVLGKVLEAPHAIFSIFIDDLPEKAFTDPKHGATFPELLAAWEVILEVNRLDVLKNALTRLSTEQVIGMLSQASQYLSKS</sequence>
<name>A0ABV5AK45_9BACL</name>
<dbReference type="EMBL" id="JBDXSU010000026">
    <property type="protein sequence ID" value="MFB5192652.1"/>
    <property type="molecule type" value="Genomic_DNA"/>
</dbReference>